<feature type="compositionally biased region" description="Gly residues" evidence="5">
    <location>
        <begin position="387"/>
        <end position="399"/>
    </location>
</feature>
<feature type="transmembrane region" description="Helical" evidence="6">
    <location>
        <begin position="7"/>
        <end position="27"/>
    </location>
</feature>
<dbReference type="Pfam" id="PF25973">
    <property type="entry name" value="BSH_CzcB"/>
    <property type="match status" value="1"/>
</dbReference>
<evidence type="ECO:0000259" key="7">
    <source>
        <dbReference type="Pfam" id="PF25973"/>
    </source>
</evidence>
<organism evidence="9 10">
    <name type="scientific">Paenibacillus tianjinensis</name>
    <dbReference type="NCBI Taxonomy" id="2810347"/>
    <lineage>
        <taxon>Bacteria</taxon>
        <taxon>Bacillati</taxon>
        <taxon>Bacillota</taxon>
        <taxon>Bacilli</taxon>
        <taxon>Bacillales</taxon>
        <taxon>Paenibacillaceae</taxon>
        <taxon>Paenibacillus</taxon>
    </lineage>
</organism>
<reference evidence="9 10" key="1">
    <citation type="submission" date="2021-02" db="EMBL/GenBank/DDBJ databases">
        <title>Paenibacillus tianjinensis sp. nov.</title>
        <authorList>
            <person name="Liu H."/>
        </authorList>
    </citation>
    <scope>NUCLEOTIDE SEQUENCE [LARGE SCALE GENOMIC DNA]</scope>
    <source>
        <strain evidence="9 10">TB2019</strain>
    </source>
</reference>
<feature type="region of interest" description="Disordered" evidence="5">
    <location>
        <begin position="304"/>
        <end position="406"/>
    </location>
</feature>
<evidence type="ECO:0000256" key="3">
    <source>
        <dbReference type="ARBA" id="ARBA00023054"/>
    </source>
</evidence>
<evidence type="ECO:0000313" key="10">
    <source>
        <dbReference type="Proteomes" id="UP000663452"/>
    </source>
</evidence>
<dbReference type="InterPro" id="IPR050465">
    <property type="entry name" value="UPF0194_transport"/>
</dbReference>
<feature type="region of interest" description="Disordered" evidence="5">
    <location>
        <begin position="459"/>
        <end position="486"/>
    </location>
</feature>
<dbReference type="NCBIfam" id="TIGR01730">
    <property type="entry name" value="RND_mfp"/>
    <property type="match status" value="1"/>
</dbReference>
<dbReference type="InterPro" id="IPR006143">
    <property type="entry name" value="RND_pump_MFP"/>
</dbReference>
<dbReference type="EMBL" id="CP070969">
    <property type="protein sequence ID" value="QSF46444.1"/>
    <property type="molecule type" value="Genomic_DNA"/>
</dbReference>
<evidence type="ECO:0000256" key="2">
    <source>
        <dbReference type="ARBA" id="ARBA00009477"/>
    </source>
</evidence>
<sequence>MKKKKTVIIASSIVVLAVAGILTYVLWPDSSKEASAAPLNTAVVAKGNILNSVSGSGSVSAINTESIRTKEAGEVDQVMVAKGDVVKKGDVLITFVPNDLSDKMKEAEKTLANLKTTLEDKQENYKTLAMNNATEDELASAKTAIEKAQSDIADQQDSIATIEEDMLPPDPLTAPIDGTITAVNITDGEQAQNGSELFTMTDYVNLSVTVQVDELDIPNIKLGQTAAITLDALEDQEFEGKVIDIAKEGTSSNGVSLFDVTVGLNDSTSVLVGMSAEVAITIEKKNDVLTVPIEAVSEINGKHYVNVPSTTEDTSATGTDSAAAQAPADRQAPGGEVPSGDAAEGQPPGNKAPSGDAAEGQAAGDGSAGGWQDRSGLPRGGSFPDGAPGGGFPGGGRSGTGTASGQKRVEVTVGIHDESNIEIVSGLSEGDEVIIPTVISTGSSSSAQTQMNPMGGMGGFGTGGFSTGGGFTGGPPSGGGTGGGRQ</sequence>
<dbReference type="PANTHER" id="PTHR32347">
    <property type="entry name" value="EFFLUX SYSTEM COMPONENT YKNX-RELATED"/>
    <property type="match status" value="1"/>
</dbReference>
<dbReference type="Gene3D" id="2.40.50.100">
    <property type="match status" value="1"/>
</dbReference>
<gene>
    <name evidence="9" type="ORF">JRJ22_07645</name>
</gene>
<feature type="compositionally biased region" description="Low complexity" evidence="5">
    <location>
        <begin position="354"/>
        <end position="365"/>
    </location>
</feature>
<evidence type="ECO:0000313" key="9">
    <source>
        <dbReference type="EMBL" id="QSF46444.1"/>
    </source>
</evidence>
<proteinExistence type="inferred from homology"/>
<comment type="subcellular location">
    <subcellularLocation>
        <location evidence="1">Cell envelope</location>
    </subcellularLocation>
</comment>
<accession>A0ABX7LHI3</accession>
<keyword evidence="6" id="KW-1133">Transmembrane helix</keyword>
<protein>
    <submittedName>
        <fullName evidence="9">Efflux RND transporter periplasmic adaptor subunit</fullName>
    </submittedName>
</protein>
<dbReference type="RefSeq" id="WP_206103922.1">
    <property type="nucleotide sequence ID" value="NZ_CP070969.1"/>
</dbReference>
<feature type="domain" description="YknX-like beta-barrel" evidence="8">
    <location>
        <begin position="207"/>
        <end position="277"/>
    </location>
</feature>
<comment type="similarity">
    <text evidence="2">Belongs to the membrane fusion protein (MFP) (TC 8.A.1) family.</text>
</comment>
<evidence type="ECO:0000256" key="6">
    <source>
        <dbReference type="SAM" id="Phobius"/>
    </source>
</evidence>
<keyword evidence="6" id="KW-0812">Transmembrane</keyword>
<evidence type="ECO:0000256" key="1">
    <source>
        <dbReference type="ARBA" id="ARBA00004196"/>
    </source>
</evidence>
<evidence type="ECO:0000256" key="4">
    <source>
        <dbReference type="SAM" id="Coils"/>
    </source>
</evidence>
<evidence type="ECO:0000256" key="5">
    <source>
        <dbReference type="SAM" id="MobiDB-lite"/>
    </source>
</evidence>
<dbReference type="InterPro" id="IPR058636">
    <property type="entry name" value="Beta-barrel_YknX"/>
</dbReference>
<dbReference type="PANTHER" id="PTHR32347:SF14">
    <property type="entry name" value="EFFLUX SYSTEM COMPONENT YKNX-RELATED"/>
    <property type="match status" value="1"/>
</dbReference>
<feature type="coiled-coil region" evidence="4">
    <location>
        <begin position="104"/>
        <end position="165"/>
    </location>
</feature>
<feature type="domain" description="CzcB-like barrel-sandwich hybrid" evidence="7">
    <location>
        <begin position="66"/>
        <end position="202"/>
    </location>
</feature>
<keyword evidence="6" id="KW-0472">Membrane</keyword>
<evidence type="ECO:0000259" key="8">
    <source>
        <dbReference type="Pfam" id="PF25990"/>
    </source>
</evidence>
<keyword evidence="3 4" id="KW-0175">Coiled coil</keyword>
<dbReference type="Gene3D" id="2.40.420.20">
    <property type="match status" value="1"/>
</dbReference>
<dbReference type="InterPro" id="IPR058647">
    <property type="entry name" value="BSH_CzcB-like"/>
</dbReference>
<name>A0ABX7LHI3_9BACL</name>
<dbReference type="Proteomes" id="UP000663452">
    <property type="component" value="Chromosome"/>
</dbReference>
<dbReference type="Gene3D" id="2.40.30.170">
    <property type="match status" value="1"/>
</dbReference>
<feature type="compositionally biased region" description="Low complexity" evidence="5">
    <location>
        <begin position="308"/>
        <end position="335"/>
    </location>
</feature>
<dbReference type="Pfam" id="PF25990">
    <property type="entry name" value="Beta-barrel_YknX"/>
    <property type="match status" value="1"/>
</dbReference>
<dbReference type="SUPFAM" id="SSF111369">
    <property type="entry name" value="HlyD-like secretion proteins"/>
    <property type="match status" value="1"/>
</dbReference>
<keyword evidence="10" id="KW-1185">Reference proteome</keyword>